<feature type="non-terminal residue" evidence="5">
    <location>
        <position position="1"/>
    </location>
</feature>
<evidence type="ECO:0000313" key="5">
    <source>
        <dbReference type="EMBL" id="RWS21148.1"/>
    </source>
</evidence>
<dbReference type="STRING" id="299467.A0A443S0S9"/>
<dbReference type="OrthoDB" id="445007at2759"/>
<dbReference type="VEuPathDB" id="VectorBase:LDEU010892"/>
<keyword evidence="3" id="KW-0408">Iron</keyword>
<evidence type="ECO:0000256" key="3">
    <source>
        <dbReference type="ARBA" id="ARBA00023004"/>
    </source>
</evidence>
<dbReference type="Pfam" id="PF05721">
    <property type="entry name" value="PhyH"/>
    <property type="match status" value="1"/>
</dbReference>
<comment type="cofactor">
    <cofactor evidence="1">
        <name>Fe cation</name>
        <dbReference type="ChEBI" id="CHEBI:24875"/>
    </cofactor>
</comment>
<accession>A0A443S0S9</accession>
<keyword evidence="6" id="KW-1185">Reference proteome</keyword>
<sequence>KCLLKECDEIVEKSEAEKHKTIMKPSVKKENCDDSKYFIESGDKIRYFYESEAFNEKRELIVNNQKSLNKIGHALHWLNPIFKKATFDEKVKNVAKILGFIDPVVPQSMIIFKNPKIGSEVPAHQDASFLYTTPNTKLIGYWIALEDATIENGCLWFIPKSHTEKLHTRFIRNPQKFPALIYTSEMPDFDANLFVAAPVKKGSCILIDGFVIHKSSANNSANSRRVYTFHVFDQHNAVWSPDNWLQPTTEVPFPHLYNDF</sequence>
<dbReference type="GO" id="GO:0046872">
    <property type="term" value="F:metal ion binding"/>
    <property type="evidence" value="ECO:0007669"/>
    <property type="project" value="UniProtKB-KW"/>
</dbReference>
<dbReference type="SUPFAM" id="SSF51197">
    <property type="entry name" value="Clavaminate synthase-like"/>
    <property type="match status" value="1"/>
</dbReference>
<evidence type="ECO:0000256" key="2">
    <source>
        <dbReference type="ARBA" id="ARBA00022723"/>
    </source>
</evidence>
<comment type="similarity">
    <text evidence="4">Belongs to the PhyH family. PHYHD1 subfamily.</text>
</comment>
<comment type="caution">
    <text evidence="5">The sequence shown here is derived from an EMBL/GenBank/DDBJ whole genome shotgun (WGS) entry which is preliminary data.</text>
</comment>
<name>A0A443S0S9_9ACAR</name>
<dbReference type="Gene3D" id="2.60.120.620">
    <property type="entry name" value="q2cbj1_9rhob like domain"/>
    <property type="match status" value="1"/>
</dbReference>
<evidence type="ECO:0000256" key="4">
    <source>
        <dbReference type="ARBA" id="ARBA00038356"/>
    </source>
</evidence>
<gene>
    <name evidence="5" type="ORF">B4U80_04551</name>
</gene>
<protein>
    <recommendedName>
        <fullName evidence="7">Phytanoyl-CoA dioxygenase domain-containing protein 1-like protein</fullName>
    </recommendedName>
</protein>
<reference evidence="5 6" key="1">
    <citation type="journal article" date="2018" name="Gigascience">
        <title>Genomes of trombidid mites reveal novel predicted allergens and laterally-transferred genes associated with secondary metabolism.</title>
        <authorList>
            <person name="Dong X."/>
            <person name="Chaisiri K."/>
            <person name="Xia D."/>
            <person name="Armstrong S.D."/>
            <person name="Fang Y."/>
            <person name="Donnelly M.J."/>
            <person name="Kadowaki T."/>
            <person name="McGarry J.W."/>
            <person name="Darby A.C."/>
            <person name="Makepeace B.L."/>
        </authorList>
    </citation>
    <scope>NUCLEOTIDE SEQUENCE [LARGE SCALE GENOMIC DNA]</scope>
    <source>
        <strain evidence="5">UoL-UT</strain>
    </source>
</reference>
<keyword evidence="2" id="KW-0479">Metal-binding</keyword>
<dbReference type="PANTHER" id="PTHR20883">
    <property type="entry name" value="PHYTANOYL-COA DIOXYGENASE DOMAIN CONTAINING 1"/>
    <property type="match status" value="1"/>
</dbReference>
<proteinExistence type="inferred from homology"/>
<organism evidence="5 6">
    <name type="scientific">Leptotrombidium deliense</name>
    <dbReference type="NCBI Taxonomy" id="299467"/>
    <lineage>
        <taxon>Eukaryota</taxon>
        <taxon>Metazoa</taxon>
        <taxon>Ecdysozoa</taxon>
        <taxon>Arthropoda</taxon>
        <taxon>Chelicerata</taxon>
        <taxon>Arachnida</taxon>
        <taxon>Acari</taxon>
        <taxon>Acariformes</taxon>
        <taxon>Trombidiformes</taxon>
        <taxon>Prostigmata</taxon>
        <taxon>Anystina</taxon>
        <taxon>Parasitengona</taxon>
        <taxon>Trombiculoidea</taxon>
        <taxon>Trombiculidae</taxon>
        <taxon>Leptotrombidium</taxon>
    </lineage>
</organism>
<evidence type="ECO:0000313" key="6">
    <source>
        <dbReference type="Proteomes" id="UP000288716"/>
    </source>
</evidence>
<dbReference type="EMBL" id="NCKV01013474">
    <property type="protein sequence ID" value="RWS21148.1"/>
    <property type="molecule type" value="Genomic_DNA"/>
</dbReference>
<dbReference type="AlphaFoldDB" id="A0A443S0S9"/>
<evidence type="ECO:0008006" key="7">
    <source>
        <dbReference type="Google" id="ProtNLM"/>
    </source>
</evidence>
<dbReference type="InterPro" id="IPR008775">
    <property type="entry name" value="Phytyl_CoA_dOase-like"/>
</dbReference>
<dbReference type="PANTHER" id="PTHR20883:SF15">
    <property type="entry name" value="PHYTANOYL-COA DIOXYGENASE DOMAIN-CONTAINING PROTEIN 1"/>
    <property type="match status" value="1"/>
</dbReference>
<dbReference type="Proteomes" id="UP000288716">
    <property type="component" value="Unassembled WGS sequence"/>
</dbReference>
<evidence type="ECO:0000256" key="1">
    <source>
        <dbReference type="ARBA" id="ARBA00001962"/>
    </source>
</evidence>